<name>A0A939M983_9BRAD</name>
<dbReference type="RefSeq" id="WP_208087212.1">
    <property type="nucleotide sequence ID" value="NZ_CP086136.1"/>
</dbReference>
<dbReference type="Gene3D" id="3.30.70.940">
    <property type="entry name" value="NusG, N-terminal domain"/>
    <property type="match status" value="1"/>
</dbReference>
<organism evidence="3">
    <name type="scientific">Bradyrhizobium barranii subsp. barranii</name>
    <dbReference type="NCBI Taxonomy" id="2823807"/>
    <lineage>
        <taxon>Bacteria</taxon>
        <taxon>Pseudomonadati</taxon>
        <taxon>Pseudomonadota</taxon>
        <taxon>Alphaproteobacteria</taxon>
        <taxon>Hyphomicrobiales</taxon>
        <taxon>Nitrobacteraceae</taxon>
        <taxon>Bradyrhizobium</taxon>
        <taxon>Bradyrhizobium barranii</taxon>
    </lineage>
</organism>
<evidence type="ECO:0000259" key="2">
    <source>
        <dbReference type="SMART" id="SM00738"/>
    </source>
</evidence>
<reference evidence="4 5" key="2">
    <citation type="journal article" date="2022" name="Int. J. Syst. Evol. Microbiol.">
        <title>Strains of Bradyrhizobium barranii sp. nov. associated with legumes native to Canada are symbionts of soybeans and belong to different subspecies (subsp. barranii subsp. nov. and subsp. apii subsp. nov.) and symbiovars (sv. glycinearum and sv. septentrionale).</title>
        <authorList>
            <person name="Bromfield E.S.P."/>
            <person name="Cloutier S."/>
            <person name="Wasai-Hara S."/>
            <person name="Minamisawa K."/>
        </authorList>
    </citation>
    <scope>NUCLEOTIDE SEQUENCE [LARGE SCALE GENOMIC DNA]</scope>
    <source>
        <strain evidence="4 5">144S4</strain>
    </source>
</reference>
<proteinExistence type="predicted"/>
<reference evidence="3" key="1">
    <citation type="submission" date="2021-03" db="EMBL/GenBank/DDBJ databases">
        <title>Whole Genome Sequence of Bradyrhizobium sp. Strain 144S4.</title>
        <authorList>
            <person name="Bromfield E.S.P."/>
            <person name="Cloutier S."/>
        </authorList>
    </citation>
    <scope>NUCLEOTIDE SEQUENCE [LARGE SCALE GENOMIC DNA]</scope>
    <source>
        <strain evidence="3">144S4</strain>
    </source>
</reference>
<dbReference type="Pfam" id="PF02357">
    <property type="entry name" value="NusG"/>
    <property type="match status" value="1"/>
</dbReference>
<dbReference type="Proteomes" id="UP000664702">
    <property type="component" value="Chromosome"/>
</dbReference>
<dbReference type="KEGG" id="bban:J4G43_030295"/>
<dbReference type="SUPFAM" id="SSF82679">
    <property type="entry name" value="N-utilization substance G protein NusG, N-terminal domain"/>
    <property type="match status" value="1"/>
</dbReference>
<feature type="domain" description="NusG-like N-terminal" evidence="2">
    <location>
        <begin position="36"/>
        <end position="126"/>
    </location>
</feature>
<evidence type="ECO:0000313" key="4">
    <source>
        <dbReference type="EMBL" id="UEM09031.1"/>
    </source>
</evidence>
<dbReference type="EMBL" id="CP086136">
    <property type="protein sequence ID" value="UEM09031.1"/>
    <property type="molecule type" value="Genomic_DNA"/>
</dbReference>
<gene>
    <name evidence="4" type="ORF">J4G43_030295</name>
    <name evidence="3" type="ORF">J4G43_32270</name>
</gene>
<keyword evidence="1" id="KW-0804">Transcription</keyword>
<dbReference type="EMBL" id="JAGEMI010000001">
    <property type="protein sequence ID" value="MBO1865409.1"/>
    <property type="molecule type" value="Genomic_DNA"/>
</dbReference>
<dbReference type="InterPro" id="IPR006645">
    <property type="entry name" value="NGN-like_dom"/>
</dbReference>
<sequence length="198" mass="22954">MTTKLPAAFSPEVIAELARPYVRFDPRTAQLSPDVEPRWYAVEISSRDVEAELIKRRFGIYVPECDETIVSRGRKIERRVPMFVGYVFVFLWATDQNWQQIVATPGVVGILGELTDDEIDRVRRRENTERPIALQSFPVQRVAPAGKKKQRYRRRKKPITIMVEDEIVCVRPWSAFEDAIETLDSEGRTQALRDYILS</sequence>
<evidence type="ECO:0000313" key="3">
    <source>
        <dbReference type="EMBL" id="MBO1865409.1"/>
    </source>
</evidence>
<dbReference type="AlphaFoldDB" id="A0A939M983"/>
<evidence type="ECO:0000256" key="1">
    <source>
        <dbReference type="ARBA" id="ARBA00023163"/>
    </source>
</evidence>
<dbReference type="InterPro" id="IPR036735">
    <property type="entry name" value="NGN_dom_sf"/>
</dbReference>
<dbReference type="GO" id="GO:0006354">
    <property type="term" value="P:DNA-templated transcription elongation"/>
    <property type="evidence" value="ECO:0007669"/>
    <property type="project" value="InterPro"/>
</dbReference>
<protein>
    <submittedName>
        <fullName evidence="3">Transcription termination/antitermination NusG family protein</fullName>
    </submittedName>
</protein>
<evidence type="ECO:0000313" key="5">
    <source>
        <dbReference type="Proteomes" id="UP000664702"/>
    </source>
</evidence>
<accession>A0A939M983</accession>
<dbReference type="SMART" id="SM00738">
    <property type="entry name" value="NGN"/>
    <property type="match status" value="1"/>
</dbReference>